<dbReference type="Gene3D" id="1.20.58.310">
    <property type="entry name" value="Polyphosphate kinase N-terminal domain"/>
    <property type="match status" value="1"/>
</dbReference>
<dbReference type="Pfam" id="PF13090">
    <property type="entry name" value="PP_kinase_C"/>
    <property type="match status" value="1"/>
</dbReference>
<dbReference type="InterPro" id="IPR041108">
    <property type="entry name" value="PP_kinase_C_1"/>
</dbReference>
<feature type="binding site" evidence="6">
    <location>
        <position position="473"/>
    </location>
    <ligand>
        <name>ATP</name>
        <dbReference type="ChEBI" id="CHEBI:30616"/>
    </ligand>
</feature>
<keyword evidence="13" id="KW-1185">Reference proteome</keyword>
<dbReference type="Pfam" id="PF17941">
    <property type="entry name" value="PP_kinase_C_1"/>
    <property type="match status" value="1"/>
</dbReference>
<dbReference type="Proteomes" id="UP000520011">
    <property type="component" value="Unassembled WGS sequence"/>
</dbReference>
<keyword evidence="6" id="KW-0460">Magnesium</keyword>
<feature type="binding site" evidence="6">
    <location>
        <position position="569"/>
    </location>
    <ligand>
        <name>ATP</name>
        <dbReference type="ChEBI" id="CHEBI:30616"/>
    </ligand>
</feature>
<evidence type="ECO:0000256" key="2">
    <source>
        <dbReference type="ARBA" id="ARBA00022679"/>
    </source>
</evidence>
<dbReference type="NCBIfam" id="NF003920">
    <property type="entry name" value="PRK05443.2-1"/>
    <property type="match status" value="1"/>
</dbReference>
<dbReference type="SUPFAM" id="SSF140356">
    <property type="entry name" value="PPK N-terminal domain-like"/>
    <property type="match status" value="1"/>
</dbReference>
<dbReference type="GO" id="GO:0005524">
    <property type="term" value="F:ATP binding"/>
    <property type="evidence" value="ECO:0007669"/>
    <property type="project" value="UniProtKB-KW"/>
</dbReference>
<evidence type="ECO:0000259" key="11">
    <source>
        <dbReference type="Pfam" id="PF17941"/>
    </source>
</evidence>
<feature type="binding site" evidence="6">
    <location>
        <position position="410"/>
    </location>
    <ligand>
        <name>Mg(2+)</name>
        <dbReference type="ChEBI" id="CHEBI:18420"/>
    </ligand>
</feature>
<evidence type="ECO:0000256" key="4">
    <source>
        <dbReference type="ARBA" id="ARBA00022777"/>
    </source>
</evidence>
<dbReference type="NCBIfam" id="TIGR03705">
    <property type="entry name" value="poly_P_kin"/>
    <property type="match status" value="1"/>
</dbReference>
<dbReference type="GO" id="GO:0046872">
    <property type="term" value="F:metal ion binding"/>
    <property type="evidence" value="ECO:0007669"/>
    <property type="project" value="UniProtKB-KW"/>
</dbReference>
<dbReference type="Pfam" id="PF13089">
    <property type="entry name" value="PP_kinase_N"/>
    <property type="match status" value="1"/>
</dbReference>
<dbReference type="InterPro" id="IPR024953">
    <property type="entry name" value="PP_kinase_middle"/>
</dbReference>
<evidence type="ECO:0000259" key="8">
    <source>
        <dbReference type="Pfam" id="PF02503"/>
    </source>
</evidence>
<keyword evidence="1 6" id="KW-0597">Phosphoprotein</keyword>
<dbReference type="Gene3D" id="3.30.1840.10">
    <property type="entry name" value="Polyphosphate kinase middle domain"/>
    <property type="match status" value="1"/>
</dbReference>
<keyword evidence="6" id="KW-0479">Metal-binding</keyword>
<feature type="domain" description="Polyphosphate kinase N-terminal" evidence="9">
    <location>
        <begin position="9"/>
        <end position="115"/>
    </location>
</feature>
<evidence type="ECO:0000256" key="5">
    <source>
        <dbReference type="ARBA" id="ARBA00022840"/>
    </source>
</evidence>
<accession>A0A7W8INS0</accession>
<dbReference type="GO" id="GO:0009358">
    <property type="term" value="C:polyphosphate kinase complex"/>
    <property type="evidence" value="ECO:0007669"/>
    <property type="project" value="InterPro"/>
</dbReference>
<feature type="domain" description="Polyphosphate kinase middle" evidence="8">
    <location>
        <begin position="124"/>
        <end position="307"/>
    </location>
</feature>
<dbReference type="PANTHER" id="PTHR30218">
    <property type="entry name" value="POLYPHOSPHATE KINASE"/>
    <property type="match status" value="1"/>
</dbReference>
<dbReference type="NCBIfam" id="NF003917">
    <property type="entry name" value="PRK05443.1-1"/>
    <property type="match status" value="1"/>
</dbReference>
<dbReference type="AlphaFoldDB" id="A0A7W8INS0"/>
<evidence type="ECO:0000256" key="7">
    <source>
        <dbReference type="RuleBase" id="RU003800"/>
    </source>
</evidence>
<dbReference type="HAMAP" id="MF_00347">
    <property type="entry name" value="Polyphosphate_kinase"/>
    <property type="match status" value="1"/>
</dbReference>
<dbReference type="CDD" id="cd09165">
    <property type="entry name" value="PLDc_PaPPK1_C1_like"/>
    <property type="match status" value="1"/>
</dbReference>
<dbReference type="GO" id="GO:0006799">
    <property type="term" value="P:polyphosphate biosynthetic process"/>
    <property type="evidence" value="ECO:0007669"/>
    <property type="project" value="UniProtKB-UniRule"/>
</dbReference>
<dbReference type="RefSeq" id="WP_183252036.1">
    <property type="nucleotide sequence ID" value="NZ_JACHEP010000002.1"/>
</dbReference>
<feature type="active site" description="Phosphohistidine intermediate" evidence="6">
    <location>
        <position position="440"/>
    </location>
</feature>
<evidence type="ECO:0000313" key="12">
    <source>
        <dbReference type="EMBL" id="MBB5323867.1"/>
    </source>
</evidence>
<keyword evidence="2 6" id="KW-0808">Transferase</keyword>
<keyword evidence="4 6" id="KW-0418">Kinase</keyword>
<feature type="binding site" evidence="6">
    <location>
        <position position="47"/>
    </location>
    <ligand>
        <name>ATP</name>
        <dbReference type="ChEBI" id="CHEBI:30616"/>
    </ligand>
</feature>
<dbReference type="EMBL" id="JACHEP010000002">
    <property type="protein sequence ID" value="MBB5323867.1"/>
    <property type="molecule type" value="Genomic_DNA"/>
</dbReference>
<dbReference type="CDD" id="cd09168">
    <property type="entry name" value="PLDc_PaPPK1_C2_like"/>
    <property type="match status" value="1"/>
</dbReference>
<dbReference type="InterPro" id="IPR025198">
    <property type="entry name" value="PPK_N_dom"/>
</dbReference>
<evidence type="ECO:0000256" key="1">
    <source>
        <dbReference type="ARBA" id="ARBA00022553"/>
    </source>
</evidence>
<dbReference type="InterPro" id="IPR036830">
    <property type="entry name" value="PP_kinase_middle_dom_sf"/>
</dbReference>
<feature type="binding site" evidence="6">
    <location>
        <position position="597"/>
    </location>
    <ligand>
        <name>ATP</name>
        <dbReference type="ChEBI" id="CHEBI:30616"/>
    </ligand>
</feature>
<protein>
    <recommendedName>
        <fullName evidence="6 7">Polyphosphate kinase</fullName>
        <ecNumber evidence="6 7">2.7.4.1</ecNumber>
    </recommendedName>
    <alternativeName>
        <fullName evidence="6">ATP-polyphosphate phosphotransferase</fullName>
    </alternativeName>
    <alternativeName>
        <fullName evidence="6">Polyphosphoric acid kinase</fullName>
    </alternativeName>
</protein>
<comment type="PTM">
    <text evidence="6 7">An intermediate of this reaction is the autophosphorylated ppk in which a phosphate is covalently linked to a histidine residue through a N-P bond.</text>
</comment>
<evidence type="ECO:0000313" key="13">
    <source>
        <dbReference type="Proteomes" id="UP000520011"/>
    </source>
</evidence>
<evidence type="ECO:0000259" key="10">
    <source>
        <dbReference type="Pfam" id="PF13090"/>
    </source>
</evidence>
<evidence type="ECO:0000259" key="9">
    <source>
        <dbReference type="Pfam" id="PF13089"/>
    </source>
</evidence>
<comment type="caution">
    <text evidence="12">The sequence shown here is derived from an EMBL/GenBank/DDBJ whole genome shotgun (WGS) entry which is preliminary data.</text>
</comment>
<evidence type="ECO:0000256" key="6">
    <source>
        <dbReference type="HAMAP-Rule" id="MF_00347"/>
    </source>
</evidence>
<reference evidence="12 13" key="1">
    <citation type="submission" date="2020-08" db="EMBL/GenBank/DDBJ databases">
        <title>Genomic Encyclopedia of Type Strains, Phase IV (KMG-IV): sequencing the most valuable type-strain genomes for metagenomic binning, comparative biology and taxonomic classification.</title>
        <authorList>
            <person name="Goeker M."/>
        </authorList>
    </citation>
    <scope>NUCLEOTIDE SEQUENCE [LARGE SCALE GENOMIC DNA]</scope>
    <source>
        <strain evidence="12 13">DSM 16325</strain>
    </source>
</reference>
<dbReference type="Pfam" id="PF02503">
    <property type="entry name" value="PP_kinase"/>
    <property type="match status" value="1"/>
</dbReference>
<keyword evidence="5 6" id="KW-0067">ATP-binding</keyword>
<gene>
    <name evidence="6" type="primary">ppk</name>
    <name evidence="12" type="ORF">HNQ34_000959</name>
</gene>
<dbReference type="InterPro" id="IPR003414">
    <property type="entry name" value="PP_kinase"/>
</dbReference>
<comment type="cofactor">
    <cofactor evidence="6">
        <name>Mg(2+)</name>
        <dbReference type="ChEBI" id="CHEBI:18420"/>
    </cofactor>
</comment>
<dbReference type="EC" id="2.7.4.1" evidence="6 7"/>
<comment type="function">
    <text evidence="6 7">Catalyzes the reversible transfer of the terminal phosphate of ATP to form a long-chain polyphosphate (polyP).</text>
</comment>
<dbReference type="PIRSF" id="PIRSF015589">
    <property type="entry name" value="PP_kinase"/>
    <property type="match status" value="1"/>
</dbReference>
<dbReference type="SUPFAM" id="SSF56024">
    <property type="entry name" value="Phospholipase D/nuclease"/>
    <property type="match status" value="2"/>
</dbReference>
<comment type="similarity">
    <text evidence="6 7">Belongs to the polyphosphate kinase 1 (PPK1) family.</text>
</comment>
<evidence type="ECO:0000256" key="3">
    <source>
        <dbReference type="ARBA" id="ARBA00022741"/>
    </source>
</evidence>
<feature type="domain" description="Polyphosphate kinase C-terminal" evidence="10">
    <location>
        <begin position="508"/>
        <end position="680"/>
    </location>
</feature>
<dbReference type="InterPro" id="IPR036832">
    <property type="entry name" value="PPK_N_dom_sf"/>
</dbReference>
<dbReference type="InterPro" id="IPR025200">
    <property type="entry name" value="PPK_C_dom2"/>
</dbReference>
<dbReference type="Gene3D" id="3.30.870.10">
    <property type="entry name" value="Endonuclease Chain A"/>
    <property type="match status" value="2"/>
</dbReference>
<organism evidence="12 13">
    <name type="scientific">Anoxybacteroides tepidamans</name>
    <dbReference type="NCBI Taxonomy" id="265948"/>
    <lineage>
        <taxon>Bacteria</taxon>
        <taxon>Bacillati</taxon>
        <taxon>Bacillota</taxon>
        <taxon>Bacilli</taxon>
        <taxon>Bacillales</taxon>
        <taxon>Anoxybacillaceae</taxon>
        <taxon>Anoxybacteroides</taxon>
    </lineage>
</organism>
<feature type="binding site" evidence="6">
    <location>
        <position position="380"/>
    </location>
    <ligand>
        <name>Mg(2+)</name>
        <dbReference type="ChEBI" id="CHEBI:18420"/>
    </ligand>
</feature>
<proteinExistence type="inferred from homology"/>
<dbReference type="GO" id="GO:0008976">
    <property type="term" value="F:polyphosphate kinase activity"/>
    <property type="evidence" value="ECO:0007669"/>
    <property type="project" value="UniProtKB-UniRule"/>
</dbReference>
<dbReference type="SUPFAM" id="SSF143724">
    <property type="entry name" value="PHP14-like"/>
    <property type="match status" value="1"/>
</dbReference>
<comment type="catalytic activity">
    <reaction evidence="6 7">
        <text>[phosphate](n) + ATP = [phosphate](n+1) + ADP</text>
        <dbReference type="Rhea" id="RHEA:19573"/>
        <dbReference type="Rhea" id="RHEA-COMP:9859"/>
        <dbReference type="Rhea" id="RHEA-COMP:14280"/>
        <dbReference type="ChEBI" id="CHEBI:16838"/>
        <dbReference type="ChEBI" id="CHEBI:30616"/>
        <dbReference type="ChEBI" id="CHEBI:456216"/>
        <dbReference type="EC" id="2.7.4.1"/>
    </reaction>
</comment>
<feature type="domain" description="Polyphosphate kinase C-terminal" evidence="11">
    <location>
        <begin position="336"/>
        <end position="501"/>
    </location>
</feature>
<keyword evidence="3 6" id="KW-0547">Nucleotide-binding</keyword>
<name>A0A7W8INS0_9BACL</name>
<dbReference type="NCBIfam" id="NF003918">
    <property type="entry name" value="PRK05443.1-2"/>
    <property type="match status" value="1"/>
</dbReference>
<dbReference type="NCBIfam" id="NF003921">
    <property type="entry name" value="PRK05443.2-2"/>
    <property type="match status" value="1"/>
</dbReference>
<sequence>MELNNPNYYNNRELSWLAFNERVLQEAFDERNPLLERLKFLAIFSSNLDEFFMVRVAGLKDQVKAGFNKPENKAGLTPNQQLKKISEKVHELVKSQYRLYNDVLLPMLETEDIRFVSVTQLTVEQREFLRTYFTEQIFPVLTPMAVDAYRPFPMLLNKSLNLAVVLDDDEEEEDERRKLAIVQVPSVLNRFIRLPSDRDEFVYILLEDVITAHIEMLFKGYTVISVTPFRITRNADLTIHEEGARDLLKEIEKELKKRKWGAAVRLEMRKDGFDPFILHYLLEELEIHGKDVYQIDGPLDLTFFFHFYKGLAAYKEHLVYETLIPQPPKDLDSDEDIFEKATEQDILLHHPYESFEPVIDFVSEAADDPHVLAIKQTLYRVSGDSPIIEALKRAAENGKQVTVLVELKARFDEENNVQWAKELEKSGCHVIYGITHLKTHSKITLIVRQKNGKIERFVHLGTGNYNDATAKLYTDLGLITSNREIGEDATNFFNYLSGYMEKPDFHYLSVAPFDLRRDFIRLIDEEIRFHREYGNGRIIAKMNSLTDKELIMKLYEASQAGVDIDLIVRGICCLRPRIPGVSDRIRVRSIVGRFLEHSRIYYFHHNGAEKVFLSSADMMTRNMEKRVEILFPIFAEHLKKRIMKILAILLADNVKAREQDENGDYHYVKRVEGEQEIDSQLWLFNMAYRVSEDEE</sequence>
<dbReference type="PANTHER" id="PTHR30218:SF0">
    <property type="entry name" value="POLYPHOSPHATE KINASE"/>
    <property type="match status" value="1"/>
</dbReference>